<name>A0A7W7REF6_9ACTN</name>
<evidence type="ECO:0000313" key="1">
    <source>
        <dbReference type="EMBL" id="MBB4930487.1"/>
    </source>
</evidence>
<dbReference type="Proteomes" id="UP000523007">
    <property type="component" value="Unassembled WGS sequence"/>
</dbReference>
<gene>
    <name evidence="1" type="ORF">F4561_001307</name>
</gene>
<sequence length="105" mass="10663">MFNRDDRHIGGGWLHAAGDATIPLGNPAAEEAIFPAPAGCASDVDRPVRSSARVRAGEPVLVAGLGGAGLSAVLGARQVEGGGVPDAFERMRAGLGVRSVLEFDT</sequence>
<proteinExistence type="predicted"/>
<reference evidence="1 2" key="1">
    <citation type="submission" date="2020-08" db="EMBL/GenBank/DDBJ databases">
        <title>Sequencing the genomes of 1000 actinobacteria strains.</title>
        <authorList>
            <person name="Klenk H.-P."/>
        </authorList>
    </citation>
    <scope>NUCLEOTIDE SEQUENCE [LARGE SCALE GENOMIC DNA]</scope>
    <source>
        <strain evidence="1 2">DSM 102030</strain>
    </source>
</reference>
<keyword evidence="2" id="KW-1185">Reference proteome</keyword>
<protein>
    <submittedName>
        <fullName evidence="1">D-arabinose 1-dehydrogenase-like Zn-dependent alcohol dehydrogenase</fullName>
    </submittedName>
</protein>
<comment type="caution">
    <text evidence="1">The sequence shown here is derived from an EMBL/GenBank/DDBJ whole genome shotgun (WGS) entry which is preliminary data.</text>
</comment>
<organism evidence="1 2">
    <name type="scientific">Lipingzhangella halophila</name>
    <dbReference type="NCBI Taxonomy" id="1783352"/>
    <lineage>
        <taxon>Bacteria</taxon>
        <taxon>Bacillati</taxon>
        <taxon>Actinomycetota</taxon>
        <taxon>Actinomycetes</taxon>
        <taxon>Streptosporangiales</taxon>
        <taxon>Nocardiopsidaceae</taxon>
        <taxon>Lipingzhangella</taxon>
    </lineage>
</organism>
<dbReference type="AlphaFoldDB" id="A0A7W7REF6"/>
<dbReference type="EMBL" id="JACHJT010000001">
    <property type="protein sequence ID" value="MBB4930487.1"/>
    <property type="molecule type" value="Genomic_DNA"/>
</dbReference>
<dbReference type="RefSeq" id="WP_184575718.1">
    <property type="nucleotide sequence ID" value="NZ_JACHJT010000001.1"/>
</dbReference>
<evidence type="ECO:0000313" key="2">
    <source>
        <dbReference type="Proteomes" id="UP000523007"/>
    </source>
</evidence>
<accession>A0A7W7REF6</accession>